<feature type="domain" description="VWA-like" evidence="1">
    <location>
        <begin position="280"/>
        <end position="399"/>
    </location>
</feature>
<dbReference type="InterPro" id="IPR025154">
    <property type="entry name" value="Put_metallopeptidase_dom"/>
</dbReference>
<reference evidence="4" key="1">
    <citation type="submission" date="2016-10" db="EMBL/GenBank/DDBJ databases">
        <authorList>
            <person name="Varghese N."/>
            <person name="Submissions S."/>
        </authorList>
    </citation>
    <scope>NUCLEOTIDE SEQUENCE [LARGE SCALE GENOMIC DNA]</scope>
    <source>
        <strain evidence="4">DSM 3384</strain>
    </source>
</reference>
<dbReference type="RefSeq" id="WP_092238506.1">
    <property type="nucleotide sequence ID" value="NZ_FNLL01000023.1"/>
</dbReference>
<dbReference type="AlphaFoldDB" id="A0A1H2K7V4"/>
<evidence type="ECO:0000313" key="3">
    <source>
        <dbReference type="EMBL" id="SDU64797.1"/>
    </source>
</evidence>
<dbReference type="Pfam" id="PF13203">
    <property type="entry name" value="DUF2201_N"/>
    <property type="match status" value="1"/>
</dbReference>
<dbReference type="PANTHER" id="PTHR38730">
    <property type="entry name" value="SLL7028 PROTEIN"/>
    <property type="match status" value="1"/>
</dbReference>
<organism evidence="3 4">
    <name type="scientific">Desulfobacula phenolica</name>
    <dbReference type="NCBI Taxonomy" id="90732"/>
    <lineage>
        <taxon>Bacteria</taxon>
        <taxon>Pseudomonadati</taxon>
        <taxon>Thermodesulfobacteriota</taxon>
        <taxon>Desulfobacteria</taxon>
        <taxon>Desulfobacterales</taxon>
        <taxon>Desulfobacteraceae</taxon>
        <taxon>Desulfobacula</taxon>
    </lineage>
</organism>
<dbReference type="InterPro" id="IPR018698">
    <property type="entry name" value="VWA-like_dom"/>
</dbReference>
<evidence type="ECO:0000259" key="2">
    <source>
        <dbReference type="Pfam" id="PF13203"/>
    </source>
</evidence>
<gene>
    <name evidence="3" type="ORF">SAMN04487931_1232</name>
</gene>
<feature type="domain" description="Putative metallopeptidase" evidence="2">
    <location>
        <begin position="15"/>
        <end position="132"/>
    </location>
</feature>
<accession>A0A1H2K7V4</accession>
<dbReference type="PANTHER" id="PTHR38730:SF1">
    <property type="entry name" value="SLL7028 PROTEIN"/>
    <property type="match status" value="1"/>
</dbReference>
<evidence type="ECO:0000313" key="4">
    <source>
        <dbReference type="Proteomes" id="UP000199608"/>
    </source>
</evidence>
<sequence length="408" mass="46108">MNDRRDLHAEKAGAEAKLHLAERQLLCLCPFHARLINKWKKVSSRDIDTIGVSMVGQALRLCYNPEFICGLKTTSSLVQVLMHEIYHVIFGHLFLDRTQFENPYALLIACEISANEFLDQEALPGKPILVQDFDLPDNESTLIRYRRLRLDSRCKNDLSPLDSHEGWANEDGGMSDKQKKILTDQISHTLDSLSLDEIRIIPDHVYECIKKIVDKIGFSSANQQQEKLSNKAHANLPWEIILHRFMSQERRYSFSWPSRRCPDMIGIIPGTRLSSKGPGIMVAIDTSGSMSMDVMDQILAEVNILACLAHRVVFVECDCDVTRVHPCFKAGDLETIAGRGGTDLRPPFELLDQYRVDLVVYFTDGEGPAPESIPSPPVIWCLTDYSSKSPAPWGQAIRLFDEDAYSFV</sequence>
<dbReference type="Proteomes" id="UP000199608">
    <property type="component" value="Unassembled WGS sequence"/>
</dbReference>
<dbReference type="SUPFAM" id="SSF53300">
    <property type="entry name" value="vWA-like"/>
    <property type="match status" value="1"/>
</dbReference>
<protein>
    <submittedName>
        <fullName evidence="3">Predicted metal-dependent peptidase</fullName>
    </submittedName>
</protein>
<proteinExistence type="predicted"/>
<dbReference type="Pfam" id="PF09967">
    <property type="entry name" value="DUF2201"/>
    <property type="match status" value="1"/>
</dbReference>
<name>A0A1H2K7V4_9BACT</name>
<keyword evidence="4" id="KW-1185">Reference proteome</keyword>
<dbReference type="EMBL" id="FNLL01000023">
    <property type="protein sequence ID" value="SDU64797.1"/>
    <property type="molecule type" value="Genomic_DNA"/>
</dbReference>
<dbReference type="InterPro" id="IPR036465">
    <property type="entry name" value="vWFA_dom_sf"/>
</dbReference>
<evidence type="ECO:0000259" key="1">
    <source>
        <dbReference type="Pfam" id="PF09967"/>
    </source>
</evidence>